<feature type="compositionally biased region" description="Polar residues" evidence="1">
    <location>
        <begin position="1"/>
        <end position="17"/>
    </location>
</feature>
<keyword evidence="2" id="KW-1133">Transmembrane helix</keyword>
<feature type="transmembrane region" description="Helical" evidence="2">
    <location>
        <begin position="208"/>
        <end position="229"/>
    </location>
</feature>
<dbReference type="AlphaFoldDB" id="A0AAW0W3X8"/>
<reference evidence="3 4" key="1">
    <citation type="journal article" date="2024" name="BMC Genomics">
        <title>Genome assembly of redclaw crayfish (Cherax quadricarinatus) provides insights into its immune adaptation and hypoxia tolerance.</title>
        <authorList>
            <person name="Liu Z."/>
            <person name="Zheng J."/>
            <person name="Li H."/>
            <person name="Fang K."/>
            <person name="Wang S."/>
            <person name="He J."/>
            <person name="Zhou D."/>
            <person name="Weng S."/>
            <person name="Chi M."/>
            <person name="Gu Z."/>
            <person name="He J."/>
            <person name="Li F."/>
            <person name="Wang M."/>
        </authorList>
    </citation>
    <scope>NUCLEOTIDE SEQUENCE [LARGE SCALE GENOMIC DNA]</scope>
    <source>
        <strain evidence="3">ZL_2023a</strain>
    </source>
</reference>
<evidence type="ECO:0000313" key="3">
    <source>
        <dbReference type="EMBL" id="KAK8723901.1"/>
    </source>
</evidence>
<dbReference type="Proteomes" id="UP001445076">
    <property type="component" value="Unassembled WGS sequence"/>
</dbReference>
<evidence type="ECO:0000256" key="1">
    <source>
        <dbReference type="SAM" id="MobiDB-lite"/>
    </source>
</evidence>
<dbReference type="EMBL" id="JARKIK010000088">
    <property type="protein sequence ID" value="KAK8723901.1"/>
    <property type="molecule type" value="Genomic_DNA"/>
</dbReference>
<keyword evidence="4" id="KW-1185">Reference proteome</keyword>
<protein>
    <submittedName>
        <fullName evidence="3">Uncharacterized protein</fullName>
    </submittedName>
</protein>
<proteinExistence type="predicted"/>
<name>A0AAW0W3X8_CHEQU</name>
<sequence>MRASGSTSLNLETTTEGSTEDKSVSETESSTSTRVWNPTHQTGASNVTPSNSDRPPPAYPCQEECIQCGKKVPDTTVSHVTTNQQVIESDSYCICECHKQTLHKTESSGQISQGHIPPAGPHCLSGCGYSGLPCYNCSLLQEHLQPQGLRTTGNEGPSNPAQTFSPQIFTIELMEHSSSCVPGARSVIHHQQIITEDNSQETRRRKMCFSIVVFVIAINVFVGVFRMLIGTSTY</sequence>
<feature type="compositionally biased region" description="Polar residues" evidence="1">
    <location>
        <begin position="34"/>
        <end position="53"/>
    </location>
</feature>
<feature type="region of interest" description="Disordered" evidence="1">
    <location>
        <begin position="1"/>
        <end position="56"/>
    </location>
</feature>
<gene>
    <name evidence="3" type="ORF">OTU49_011592</name>
</gene>
<evidence type="ECO:0000313" key="4">
    <source>
        <dbReference type="Proteomes" id="UP001445076"/>
    </source>
</evidence>
<evidence type="ECO:0000256" key="2">
    <source>
        <dbReference type="SAM" id="Phobius"/>
    </source>
</evidence>
<accession>A0AAW0W3X8</accession>
<keyword evidence="2" id="KW-0472">Membrane</keyword>
<comment type="caution">
    <text evidence="3">The sequence shown here is derived from an EMBL/GenBank/DDBJ whole genome shotgun (WGS) entry which is preliminary data.</text>
</comment>
<keyword evidence="2" id="KW-0812">Transmembrane</keyword>
<organism evidence="3 4">
    <name type="scientific">Cherax quadricarinatus</name>
    <name type="common">Australian red claw crayfish</name>
    <dbReference type="NCBI Taxonomy" id="27406"/>
    <lineage>
        <taxon>Eukaryota</taxon>
        <taxon>Metazoa</taxon>
        <taxon>Ecdysozoa</taxon>
        <taxon>Arthropoda</taxon>
        <taxon>Crustacea</taxon>
        <taxon>Multicrustacea</taxon>
        <taxon>Malacostraca</taxon>
        <taxon>Eumalacostraca</taxon>
        <taxon>Eucarida</taxon>
        <taxon>Decapoda</taxon>
        <taxon>Pleocyemata</taxon>
        <taxon>Astacidea</taxon>
        <taxon>Parastacoidea</taxon>
        <taxon>Parastacidae</taxon>
        <taxon>Cherax</taxon>
    </lineage>
</organism>